<proteinExistence type="predicted"/>
<evidence type="ECO:0000313" key="2">
    <source>
        <dbReference type="Proteomes" id="UP000245207"/>
    </source>
</evidence>
<gene>
    <name evidence="1" type="ORF">CTI12_AA237440</name>
</gene>
<name>A0A2U1NMU3_ARTAN</name>
<organism evidence="1 2">
    <name type="scientific">Artemisia annua</name>
    <name type="common">Sweet wormwood</name>
    <dbReference type="NCBI Taxonomy" id="35608"/>
    <lineage>
        <taxon>Eukaryota</taxon>
        <taxon>Viridiplantae</taxon>
        <taxon>Streptophyta</taxon>
        <taxon>Embryophyta</taxon>
        <taxon>Tracheophyta</taxon>
        <taxon>Spermatophyta</taxon>
        <taxon>Magnoliopsida</taxon>
        <taxon>eudicotyledons</taxon>
        <taxon>Gunneridae</taxon>
        <taxon>Pentapetalae</taxon>
        <taxon>asterids</taxon>
        <taxon>campanulids</taxon>
        <taxon>Asterales</taxon>
        <taxon>Asteraceae</taxon>
        <taxon>Asteroideae</taxon>
        <taxon>Anthemideae</taxon>
        <taxon>Artemisiinae</taxon>
        <taxon>Artemisia</taxon>
    </lineage>
</organism>
<comment type="caution">
    <text evidence="1">The sequence shown here is derived from an EMBL/GenBank/DDBJ whole genome shotgun (WGS) entry which is preliminary data.</text>
</comment>
<protein>
    <submittedName>
        <fullName evidence="1">Adenosine deaminase/editase</fullName>
    </submittedName>
</protein>
<reference evidence="1 2" key="1">
    <citation type="journal article" date="2018" name="Mol. Plant">
        <title>The genome of Artemisia annua provides insight into the evolution of Asteraceae family and artemisinin biosynthesis.</title>
        <authorList>
            <person name="Shen Q."/>
            <person name="Zhang L."/>
            <person name="Liao Z."/>
            <person name="Wang S."/>
            <person name="Yan T."/>
            <person name="Shi P."/>
            <person name="Liu M."/>
            <person name="Fu X."/>
            <person name="Pan Q."/>
            <person name="Wang Y."/>
            <person name="Lv Z."/>
            <person name="Lu X."/>
            <person name="Zhang F."/>
            <person name="Jiang W."/>
            <person name="Ma Y."/>
            <person name="Chen M."/>
            <person name="Hao X."/>
            <person name="Li L."/>
            <person name="Tang Y."/>
            <person name="Lv G."/>
            <person name="Zhou Y."/>
            <person name="Sun X."/>
            <person name="Brodelius P.E."/>
            <person name="Rose J.K.C."/>
            <person name="Tang K."/>
        </authorList>
    </citation>
    <scope>NUCLEOTIDE SEQUENCE [LARGE SCALE GENOMIC DNA]</scope>
    <source>
        <strain evidence="2">cv. Huhao1</strain>
        <tissue evidence="1">Leaf</tissue>
    </source>
</reference>
<dbReference type="OrthoDB" id="10268011at2759"/>
<accession>A0A2U1NMU3</accession>
<keyword evidence="2" id="KW-1185">Reference proteome</keyword>
<dbReference type="EMBL" id="PKPP01002515">
    <property type="protein sequence ID" value="PWA74770.1"/>
    <property type="molecule type" value="Genomic_DNA"/>
</dbReference>
<dbReference type="Proteomes" id="UP000245207">
    <property type="component" value="Unassembled WGS sequence"/>
</dbReference>
<evidence type="ECO:0000313" key="1">
    <source>
        <dbReference type="EMBL" id="PWA74770.1"/>
    </source>
</evidence>
<dbReference type="AlphaFoldDB" id="A0A2U1NMU3"/>
<sequence>MTTPLPPPLVIVPINTFDVFISKEKAEEYNSALKIFKESPQFSNWLMKPLQFEPPVDTNGAPVATRLGWVPLHSLPDHVPIHLLNAYPPYNNI</sequence>